<dbReference type="AlphaFoldDB" id="A0A5E8BBR3"/>
<keyword evidence="4 8" id="KW-0863">Zinc-finger</keyword>
<evidence type="ECO:0000313" key="11">
    <source>
        <dbReference type="EMBL" id="VVT48682.1"/>
    </source>
</evidence>
<evidence type="ECO:0000256" key="3">
    <source>
        <dbReference type="ARBA" id="ARBA00022723"/>
    </source>
</evidence>
<proteinExistence type="predicted"/>
<evidence type="ECO:0000256" key="8">
    <source>
        <dbReference type="PROSITE-ProRule" id="PRU00175"/>
    </source>
</evidence>
<dbReference type="RefSeq" id="XP_031852510.1">
    <property type="nucleotide sequence ID" value="XM_031996619.1"/>
</dbReference>
<name>A0A5E8BBR3_9ASCO</name>
<dbReference type="InterPro" id="IPR001841">
    <property type="entry name" value="Znf_RING"/>
</dbReference>
<gene>
    <name evidence="11" type="ORF">SAPINGB_P001899</name>
</gene>
<organism evidence="11 12">
    <name type="scientific">Magnusiomyces paraingens</name>
    <dbReference type="NCBI Taxonomy" id="2606893"/>
    <lineage>
        <taxon>Eukaryota</taxon>
        <taxon>Fungi</taxon>
        <taxon>Dikarya</taxon>
        <taxon>Ascomycota</taxon>
        <taxon>Saccharomycotina</taxon>
        <taxon>Dipodascomycetes</taxon>
        <taxon>Dipodascales</taxon>
        <taxon>Dipodascaceae</taxon>
        <taxon>Magnusiomyces</taxon>
    </lineage>
</organism>
<dbReference type="PANTHER" id="PTHR46539:SF1">
    <property type="entry name" value="E3 UBIQUITIN-PROTEIN LIGASE ATL42"/>
    <property type="match status" value="1"/>
</dbReference>
<dbReference type="GO" id="GO:0008270">
    <property type="term" value="F:zinc ion binding"/>
    <property type="evidence" value="ECO:0007669"/>
    <property type="project" value="UniProtKB-KW"/>
</dbReference>
<evidence type="ECO:0000256" key="1">
    <source>
        <dbReference type="ARBA" id="ARBA00004370"/>
    </source>
</evidence>
<keyword evidence="12" id="KW-1185">Reference proteome</keyword>
<keyword evidence="5" id="KW-0862">Zinc</keyword>
<evidence type="ECO:0000256" key="2">
    <source>
        <dbReference type="ARBA" id="ARBA00022692"/>
    </source>
</evidence>
<feature type="domain" description="RING-type" evidence="10">
    <location>
        <begin position="88"/>
        <end position="139"/>
    </location>
</feature>
<keyword evidence="6 9" id="KW-1133">Transmembrane helix</keyword>
<dbReference type="Gene3D" id="3.30.40.10">
    <property type="entry name" value="Zinc/RING finger domain, C3HC4 (zinc finger)"/>
    <property type="match status" value="1"/>
</dbReference>
<keyword evidence="2 9" id="KW-0812">Transmembrane</keyword>
<dbReference type="SMART" id="SM00184">
    <property type="entry name" value="RING"/>
    <property type="match status" value="1"/>
</dbReference>
<dbReference type="PROSITE" id="PS50089">
    <property type="entry name" value="ZF_RING_2"/>
    <property type="match status" value="1"/>
</dbReference>
<dbReference type="Pfam" id="PF13639">
    <property type="entry name" value="zf-RING_2"/>
    <property type="match status" value="1"/>
</dbReference>
<evidence type="ECO:0000256" key="5">
    <source>
        <dbReference type="ARBA" id="ARBA00022833"/>
    </source>
</evidence>
<protein>
    <recommendedName>
        <fullName evidence="10">RING-type domain-containing protein</fullName>
    </recommendedName>
</protein>
<keyword evidence="7 9" id="KW-0472">Membrane</keyword>
<dbReference type="OrthoDB" id="8062037at2759"/>
<dbReference type="InterPro" id="IPR013083">
    <property type="entry name" value="Znf_RING/FYVE/PHD"/>
</dbReference>
<evidence type="ECO:0000259" key="10">
    <source>
        <dbReference type="PROSITE" id="PS50089"/>
    </source>
</evidence>
<dbReference type="EMBL" id="CABVLU010000002">
    <property type="protein sequence ID" value="VVT48682.1"/>
    <property type="molecule type" value="Genomic_DNA"/>
</dbReference>
<evidence type="ECO:0000313" key="12">
    <source>
        <dbReference type="Proteomes" id="UP000398389"/>
    </source>
</evidence>
<sequence length="142" mass="16163">MPEAIIFVGIAMLMFFGFNIVVQLLYTVKAVPRSQRVLEIRLSANNTLTMKEIDRRFPKRPYGEVLQELNSDEDHPSRQGHGEENITCPICLCTVGVDDDRNMPANQIPMRVLSCKHAFHADCVVAWLNKVKANCPTCREKF</sequence>
<comment type="subcellular location">
    <subcellularLocation>
        <location evidence="1">Membrane</location>
    </subcellularLocation>
</comment>
<keyword evidence="3" id="KW-0479">Metal-binding</keyword>
<evidence type="ECO:0000256" key="7">
    <source>
        <dbReference type="ARBA" id="ARBA00023136"/>
    </source>
</evidence>
<evidence type="ECO:0000256" key="6">
    <source>
        <dbReference type="ARBA" id="ARBA00022989"/>
    </source>
</evidence>
<feature type="transmembrane region" description="Helical" evidence="9">
    <location>
        <begin position="6"/>
        <end position="26"/>
    </location>
</feature>
<accession>A0A5E8BBR3</accession>
<dbReference type="PANTHER" id="PTHR46539">
    <property type="entry name" value="E3 UBIQUITIN-PROTEIN LIGASE ATL42"/>
    <property type="match status" value="1"/>
</dbReference>
<dbReference type="GO" id="GO:0016020">
    <property type="term" value="C:membrane"/>
    <property type="evidence" value="ECO:0007669"/>
    <property type="project" value="UniProtKB-SubCell"/>
</dbReference>
<evidence type="ECO:0000256" key="9">
    <source>
        <dbReference type="SAM" id="Phobius"/>
    </source>
</evidence>
<reference evidence="11 12" key="1">
    <citation type="submission" date="2019-09" db="EMBL/GenBank/DDBJ databases">
        <authorList>
            <person name="Brejova B."/>
        </authorList>
    </citation>
    <scope>NUCLEOTIDE SEQUENCE [LARGE SCALE GENOMIC DNA]</scope>
</reference>
<dbReference type="SUPFAM" id="SSF57850">
    <property type="entry name" value="RING/U-box"/>
    <property type="match status" value="1"/>
</dbReference>
<dbReference type="GeneID" id="43580719"/>
<evidence type="ECO:0000256" key="4">
    <source>
        <dbReference type="ARBA" id="ARBA00022771"/>
    </source>
</evidence>
<dbReference type="Proteomes" id="UP000398389">
    <property type="component" value="Unassembled WGS sequence"/>
</dbReference>